<comment type="subcellular location">
    <subcellularLocation>
        <location evidence="1">Cell membrane</location>
        <topology evidence="1">Multi-pass membrane protein</topology>
    </subcellularLocation>
</comment>
<dbReference type="InterPro" id="IPR050448">
    <property type="entry name" value="OpgB/LTA_synthase_biosynth"/>
</dbReference>
<evidence type="ECO:0000256" key="5">
    <source>
        <dbReference type="ARBA" id="ARBA00022989"/>
    </source>
</evidence>
<keyword evidence="9" id="KW-1185">Reference proteome</keyword>
<dbReference type="Pfam" id="PF00884">
    <property type="entry name" value="Sulfatase"/>
    <property type="match status" value="1"/>
</dbReference>
<name>A0ABQ2A9D1_9BACL</name>
<evidence type="ECO:0000256" key="1">
    <source>
        <dbReference type="ARBA" id="ARBA00004651"/>
    </source>
</evidence>
<protein>
    <recommendedName>
        <fullName evidence="7">Sulfatase N-terminal domain-containing protein</fullName>
    </recommendedName>
</protein>
<gene>
    <name evidence="8" type="ORF">GCM10007362_48680</name>
</gene>
<keyword evidence="6" id="KW-0472">Membrane</keyword>
<dbReference type="Proteomes" id="UP000605427">
    <property type="component" value="Unassembled WGS sequence"/>
</dbReference>
<comment type="caution">
    <text evidence="8">The sequence shown here is derived from an EMBL/GenBank/DDBJ whole genome shotgun (WGS) entry which is preliminary data.</text>
</comment>
<organism evidence="8 9">
    <name type="scientific">Saccharibacillus endophyticus</name>
    <dbReference type="NCBI Taxonomy" id="2060666"/>
    <lineage>
        <taxon>Bacteria</taxon>
        <taxon>Bacillati</taxon>
        <taxon>Bacillota</taxon>
        <taxon>Bacilli</taxon>
        <taxon>Bacillales</taxon>
        <taxon>Paenibacillaceae</taxon>
        <taxon>Saccharibacillus</taxon>
    </lineage>
</organism>
<keyword evidence="5" id="KW-1133">Transmembrane helix</keyword>
<dbReference type="InterPro" id="IPR000917">
    <property type="entry name" value="Sulfatase_N"/>
</dbReference>
<dbReference type="EMBL" id="BMDD01000008">
    <property type="protein sequence ID" value="GGH87173.1"/>
    <property type="molecule type" value="Genomic_DNA"/>
</dbReference>
<evidence type="ECO:0000256" key="2">
    <source>
        <dbReference type="ARBA" id="ARBA00004936"/>
    </source>
</evidence>
<reference evidence="9" key="1">
    <citation type="journal article" date="2019" name="Int. J. Syst. Evol. Microbiol.">
        <title>The Global Catalogue of Microorganisms (GCM) 10K type strain sequencing project: providing services to taxonomists for standard genome sequencing and annotation.</title>
        <authorList>
            <consortium name="The Broad Institute Genomics Platform"/>
            <consortium name="The Broad Institute Genome Sequencing Center for Infectious Disease"/>
            <person name="Wu L."/>
            <person name="Ma J."/>
        </authorList>
    </citation>
    <scope>NUCLEOTIDE SEQUENCE [LARGE SCALE GENOMIC DNA]</scope>
    <source>
        <strain evidence="9">CCM 8702</strain>
    </source>
</reference>
<evidence type="ECO:0000259" key="7">
    <source>
        <dbReference type="Pfam" id="PF00884"/>
    </source>
</evidence>
<keyword evidence="4" id="KW-0812">Transmembrane</keyword>
<feature type="domain" description="Sulfatase N-terminal" evidence="7">
    <location>
        <begin position="44"/>
        <end position="340"/>
    </location>
</feature>
<keyword evidence="3" id="KW-1003">Cell membrane</keyword>
<evidence type="ECO:0000256" key="6">
    <source>
        <dbReference type="ARBA" id="ARBA00023136"/>
    </source>
</evidence>
<dbReference type="SUPFAM" id="SSF53649">
    <property type="entry name" value="Alkaline phosphatase-like"/>
    <property type="match status" value="1"/>
</dbReference>
<dbReference type="PANTHER" id="PTHR47371:SF3">
    <property type="entry name" value="PHOSPHOGLYCEROL TRANSFERASE I"/>
    <property type="match status" value="1"/>
</dbReference>
<evidence type="ECO:0000256" key="3">
    <source>
        <dbReference type="ARBA" id="ARBA00022475"/>
    </source>
</evidence>
<evidence type="ECO:0000313" key="8">
    <source>
        <dbReference type="EMBL" id="GGH87173.1"/>
    </source>
</evidence>
<evidence type="ECO:0000313" key="9">
    <source>
        <dbReference type="Proteomes" id="UP000605427"/>
    </source>
</evidence>
<dbReference type="Gene3D" id="3.40.720.10">
    <property type="entry name" value="Alkaline Phosphatase, subunit A"/>
    <property type="match status" value="1"/>
</dbReference>
<proteinExistence type="predicted"/>
<dbReference type="InterPro" id="IPR017850">
    <property type="entry name" value="Alkaline_phosphatase_core_sf"/>
</dbReference>
<sequence>MLSIVMSTQFSKVAPPKGYSKETIKNIRVDLPSSIKHHQGQVQPNIIAIMSEAFWDPTSLSEINFKQDPIPFFHSLQSKFSSGMLLSPVHGGKTANTEFEFLTGNSMNFLPEGSVAYLNFVNQPLESLASILRKQGYIASAIHTYDNWFWNRNLVYEKLGFNNFVSKEFFDNPDYSGVFISDQELTDAIKKQINLNDKPSFIFAVSMENHAMYDVKKYGEITLDYNFIDPEGLSNTASEELESYSIGINNADKALKSLVEYYEAQDTPTVIAFFGDHLPVIPEVYGEADFFGEYSNTFDKTDLKQYLKAYSVPYVIWNNYGMEKIDLDMNAFYLGGSILKRTNLELSDYFELLNVFQNKQPLIPAKQFQSQFSNDSKMIEKHEMLQYDRLFGANYLSEKSIANIPFANYFLGSDKMVIDTTYPNIIAHGQKFNIVDSQSALSFTGQNFYSNAKVFINDQVAKNFAIDGNTASLLLSDEAYSQPGELHLQLKVLDSKDMIIAESNVITVIIE</sequence>
<accession>A0ABQ2A9D1</accession>
<evidence type="ECO:0000256" key="4">
    <source>
        <dbReference type="ARBA" id="ARBA00022692"/>
    </source>
</evidence>
<comment type="pathway">
    <text evidence="2">Cell wall biogenesis; lipoteichoic acid biosynthesis.</text>
</comment>
<dbReference type="CDD" id="cd16015">
    <property type="entry name" value="LTA_synthase"/>
    <property type="match status" value="1"/>
</dbReference>
<dbReference type="PANTHER" id="PTHR47371">
    <property type="entry name" value="LIPOTEICHOIC ACID SYNTHASE"/>
    <property type="match status" value="1"/>
</dbReference>